<dbReference type="InterPro" id="IPR014721">
    <property type="entry name" value="Ribsml_uS5_D2-typ_fold_subgr"/>
</dbReference>
<evidence type="ECO:0000256" key="6">
    <source>
        <dbReference type="ARBA" id="ARBA00022833"/>
    </source>
</evidence>
<dbReference type="GO" id="GO:0140664">
    <property type="term" value="F:ATP-dependent DNA damage sensor activity"/>
    <property type="evidence" value="ECO:0007669"/>
    <property type="project" value="InterPro"/>
</dbReference>
<evidence type="ECO:0000256" key="1">
    <source>
        <dbReference type="ARBA" id="ARBA00022723"/>
    </source>
</evidence>
<comment type="similarity">
    <text evidence="11 13">Belongs to the RecA family. RadA subfamily.</text>
</comment>
<dbReference type="PROSITE" id="PS50162">
    <property type="entry name" value="RECA_2"/>
    <property type="match status" value="1"/>
</dbReference>
<proteinExistence type="inferred from homology"/>
<keyword evidence="6 13" id="KW-0862">Zinc</keyword>
<feature type="binding site" evidence="11">
    <location>
        <begin position="94"/>
        <end position="101"/>
    </location>
    <ligand>
        <name>ATP</name>
        <dbReference type="ChEBI" id="CHEBI:30616"/>
    </ligand>
</feature>
<dbReference type="GO" id="GO:0000725">
    <property type="term" value="P:recombinational repair"/>
    <property type="evidence" value="ECO:0007669"/>
    <property type="project" value="UniProtKB-UniRule"/>
</dbReference>
<dbReference type="Gene3D" id="3.30.230.10">
    <property type="match status" value="1"/>
</dbReference>
<evidence type="ECO:0000256" key="10">
    <source>
        <dbReference type="ARBA" id="ARBA00023204"/>
    </source>
</evidence>
<reference evidence="15 16" key="1">
    <citation type="submission" date="2015-09" db="EMBL/GenBank/DDBJ databases">
        <title>Draft genome sequence of Hydrogenibacillus schlegelii DSM 2000.</title>
        <authorList>
            <person name="Hemp J."/>
        </authorList>
    </citation>
    <scope>NUCLEOTIDE SEQUENCE [LARGE SCALE GENOMIC DNA]</scope>
    <source>
        <strain evidence="15 16">MA 48</strain>
    </source>
</reference>
<evidence type="ECO:0000256" key="2">
    <source>
        <dbReference type="ARBA" id="ARBA00022741"/>
    </source>
</evidence>
<dbReference type="RefSeq" id="WP_156516502.1">
    <property type="nucleotide sequence ID" value="NZ_CBCSAS010000021.1"/>
</dbReference>
<dbReference type="SUPFAM" id="SSF52540">
    <property type="entry name" value="P-loop containing nucleoside triphosphate hydrolases"/>
    <property type="match status" value="1"/>
</dbReference>
<gene>
    <name evidence="11" type="primary">radA</name>
    <name evidence="15" type="ORF">SA87_07645</name>
</gene>
<keyword evidence="7 11" id="KW-0067">ATP-binding</keyword>
<evidence type="ECO:0000256" key="7">
    <source>
        <dbReference type="ARBA" id="ARBA00022840"/>
    </source>
</evidence>
<dbReference type="PANTHER" id="PTHR32472">
    <property type="entry name" value="DNA REPAIR PROTEIN RADA"/>
    <property type="match status" value="1"/>
</dbReference>
<dbReference type="InterPro" id="IPR020588">
    <property type="entry name" value="RecA_ATP-bd"/>
</dbReference>
<keyword evidence="2 11" id="KW-0547">Nucleotide-binding</keyword>
<dbReference type="InterPro" id="IPR003593">
    <property type="entry name" value="AAA+_ATPase"/>
</dbReference>
<dbReference type="Pfam" id="PF18073">
    <property type="entry name" value="Zn_ribbon_LapB"/>
    <property type="match status" value="1"/>
</dbReference>
<dbReference type="EMBL" id="JXBB01000013">
    <property type="protein sequence ID" value="OAR04541.1"/>
    <property type="molecule type" value="Genomic_DNA"/>
</dbReference>
<dbReference type="SMART" id="SM00382">
    <property type="entry name" value="AAA"/>
    <property type="match status" value="1"/>
</dbReference>
<dbReference type="Pfam" id="PF13541">
    <property type="entry name" value="ChlI"/>
    <property type="match status" value="1"/>
</dbReference>
<dbReference type="Gene3D" id="3.40.50.300">
    <property type="entry name" value="P-loop containing nucleotide triphosphate hydrolases"/>
    <property type="match status" value="1"/>
</dbReference>
<dbReference type="PANTHER" id="PTHR32472:SF10">
    <property type="entry name" value="DNA REPAIR PROTEIN RADA-LIKE PROTEIN"/>
    <property type="match status" value="1"/>
</dbReference>
<dbReference type="InterPro" id="IPR020568">
    <property type="entry name" value="Ribosomal_Su5_D2-typ_SF"/>
</dbReference>
<dbReference type="CDD" id="cd01121">
    <property type="entry name" value="RadA_SMS_N"/>
    <property type="match status" value="1"/>
</dbReference>
<evidence type="ECO:0000259" key="14">
    <source>
        <dbReference type="PROSITE" id="PS50162"/>
    </source>
</evidence>
<keyword evidence="8 11" id="KW-0346">Stress response</keyword>
<dbReference type="PRINTS" id="PR01874">
    <property type="entry name" value="DNAREPAIRADA"/>
</dbReference>
<dbReference type="GO" id="GO:0003684">
    <property type="term" value="F:damaged DNA binding"/>
    <property type="evidence" value="ECO:0007669"/>
    <property type="project" value="InterPro"/>
</dbReference>
<evidence type="ECO:0000256" key="12">
    <source>
        <dbReference type="NCBIfam" id="TIGR00416"/>
    </source>
</evidence>
<name>A0A179ISF5_HYDSH</name>
<dbReference type="STRING" id="1484.SA87_07645"/>
<evidence type="ECO:0000313" key="16">
    <source>
        <dbReference type="Proteomes" id="UP000243024"/>
    </source>
</evidence>
<dbReference type="HAMAP" id="MF_01498">
    <property type="entry name" value="RadA_bact"/>
    <property type="match status" value="1"/>
</dbReference>
<evidence type="ECO:0000313" key="15">
    <source>
        <dbReference type="EMBL" id="OAR04541.1"/>
    </source>
</evidence>
<keyword evidence="10 11" id="KW-0234">DNA repair</keyword>
<dbReference type="Proteomes" id="UP000243024">
    <property type="component" value="Unassembled WGS sequence"/>
</dbReference>
<evidence type="ECO:0000256" key="3">
    <source>
        <dbReference type="ARBA" id="ARBA00022763"/>
    </source>
</evidence>
<feature type="domain" description="RecA family profile 1" evidence="14">
    <location>
        <begin position="65"/>
        <end position="214"/>
    </location>
</feature>
<protein>
    <recommendedName>
        <fullName evidence="11 12">DNA repair protein RadA</fullName>
    </recommendedName>
</protein>
<evidence type="ECO:0000256" key="5">
    <source>
        <dbReference type="ARBA" id="ARBA00022801"/>
    </source>
</evidence>
<dbReference type="OrthoDB" id="9803906at2"/>
<keyword evidence="1 11" id="KW-0479">Metal-binding</keyword>
<feature type="region of interest" description="Lon-protease-like" evidence="11">
    <location>
        <begin position="350"/>
        <end position="451"/>
    </location>
</feature>
<dbReference type="SUPFAM" id="SSF54211">
    <property type="entry name" value="Ribosomal protein S5 domain 2-like"/>
    <property type="match status" value="1"/>
</dbReference>
<dbReference type="FunFam" id="3.40.50.300:FF:000050">
    <property type="entry name" value="DNA repair protein RadA"/>
    <property type="match status" value="1"/>
</dbReference>
<keyword evidence="9 11" id="KW-0238">DNA-binding</keyword>
<dbReference type="GO" id="GO:0008270">
    <property type="term" value="F:zinc ion binding"/>
    <property type="evidence" value="ECO:0007669"/>
    <property type="project" value="UniProtKB-KW"/>
</dbReference>
<organism evidence="15 16">
    <name type="scientific">Hydrogenibacillus schlegelii</name>
    <name type="common">Bacillus schlegelii</name>
    <dbReference type="NCBI Taxonomy" id="1484"/>
    <lineage>
        <taxon>Bacteria</taxon>
        <taxon>Bacillati</taxon>
        <taxon>Bacillota</taxon>
        <taxon>Bacilli</taxon>
        <taxon>Bacillales</taxon>
        <taxon>Bacillales Family X. Incertae Sedis</taxon>
        <taxon>Hydrogenibacillus</taxon>
    </lineage>
</organism>
<dbReference type="AlphaFoldDB" id="A0A179ISF5"/>
<feature type="short sequence motif" description="RadA KNRFG motif" evidence="11">
    <location>
        <begin position="251"/>
        <end position="255"/>
    </location>
</feature>
<keyword evidence="4 13" id="KW-0863">Zinc-finger</keyword>
<keyword evidence="3 11" id="KW-0227">DNA damage</keyword>
<sequence length="451" mass="47987">MREKTVYVCQTCGYEAPKWLGRCPGCGAWNTLVEERRSARPAKERPAAPAIARPVSLAAAAARPPAERLRTGLEEFDRVLGGGLVPGSLVLLGGEPGIGKSTLASIAAARLAGAGRRVLYAGGEESEEQIRLRLARLGVEAADLYLLADGRLDALQEAVETLRPAAVIVDSVQTMRHPELASAPGSVAQVREGTAFLLEMLKPRKVAALLIGHVTKEGTIAGPRVLEHLVDAVLYFEGERYQQYRVLRAVKNRFGPTNELGLFEMTESGLVPAEAPTKLFLRERSEAAIGAAVTATMEGSRPMLLEVQALLVPTLFPVPRRSATGFDLGRLHMLLAVLEKRAGLHLIGHDAYVNVVGGLRISEPAADLAVALAIASSFREAPVAAGDVFIGEIGLSGEVRPVPRLSARLAEAARLGFRRAFVPPAAGGRPEGLVGVEVRTVREALEAAFGR</sequence>
<evidence type="ECO:0000256" key="8">
    <source>
        <dbReference type="ARBA" id="ARBA00023016"/>
    </source>
</evidence>
<accession>A0A179ISF5</accession>
<keyword evidence="5" id="KW-0378">Hydrolase</keyword>
<dbReference type="GO" id="GO:0005829">
    <property type="term" value="C:cytosol"/>
    <property type="evidence" value="ECO:0007669"/>
    <property type="project" value="TreeGrafter"/>
</dbReference>
<evidence type="ECO:0000256" key="4">
    <source>
        <dbReference type="ARBA" id="ARBA00022771"/>
    </source>
</evidence>
<dbReference type="Pfam" id="PF13481">
    <property type="entry name" value="AAA_25"/>
    <property type="match status" value="1"/>
</dbReference>
<comment type="function">
    <text evidence="11">Plays a role in repairing double-strand DNA breaks, probably involving stabilizing or processing branched DNA or blocked replication forks.</text>
</comment>
<evidence type="ECO:0000256" key="13">
    <source>
        <dbReference type="RuleBase" id="RU003555"/>
    </source>
</evidence>
<evidence type="ECO:0000256" key="9">
    <source>
        <dbReference type="ARBA" id="ARBA00023125"/>
    </source>
</evidence>
<comment type="caution">
    <text evidence="15">The sequence shown here is derived from an EMBL/GenBank/DDBJ whole genome shotgun (WGS) entry which is preliminary data.</text>
</comment>
<comment type="function">
    <text evidence="13">DNA-dependent ATPase involved in processing of recombination intermediates, plays a role in repairing DNA breaks. Stimulates the branch migration of RecA-mediated strand transfer reactions, allowing the 3' invading strand to extend heteroduplex DNA faster. Binds ssDNA in the presence of ADP but not other nucleotides, has ATPase activity that is stimulated by ssDNA and various branched DNA structures, but inhibited by SSB. Does not have RecA's homology-searching function.</text>
</comment>
<dbReference type="NCBIfam" id="TIGR00416">
    <property type="entry name" value="sms"/>
    <property type="match status" value="1"/>
</dbReference>
<evidence type="ECO:0000256" key="11">
    <source>
        <dbReference type="HAMAP-Rule" id="MF_01498"/>
    </source>
</evidence>
<keyword evidence="16" id="KW-1185">Reference proteome</keyword>
<dbReference type="InterPro" id="IPR004504">
    <property type="entry name" value="DNA_repair_RadA"/>
</dbReference>
<comment type="domain">
    <text evidence="11">The middle region has homology to RecA with ATPase motifs including the RadA KNRFG motif, while the C-terminus is homologous to Lon protease.</text>
</comment>
<dbReference type="InterPro" id="IPR027417">
    <property type="entry name" value="P-loop_NTPase"/>
</dbReference>
<dbReference type="GO" id="GO:0005524">
    <property type="term" value="F:ATP binding"/>
    <property type="evidence" value="ECO:0007669"/>
    <property type="project" value="UniProtKB-UniRule"/>
</dbReference>
<dbReference type="InterPro" id="IPR041166">
    <property type="entry name" value="Rubredoxin_2"/>
</dbReference>
<dbReference type="GO" id="GO:0016787">
    <property type="term" value="F:hydrolase activity"/>
    <property type="evidence" value="ECO:0007669"/>
    <property type="project" value="UniProtKB-KW"/>
</dbReference>